<evidence type="ECO:0008006" key="3">
    <source>
        <dbReference type="Google" id="ProtNLM"/>
    </source>
</evidence>
<dbReference type="AlphaFoldDB" id="A0A090W9J7"/>
<gene>
    <name evidence="1" type="ORF">JCM19300_2350</name>
</gene>
<protein>
    <recommendedName>
        <fullName evidence="3">TonB-dependent receptor</fullName>
    </recommendedName>
</protein>
<evidence type="ECO:0000313" key="2">
    <source>
        <dbReference type="Proteomes" id="UP000029644"/>
    </source>
</evidence>
<evidence type="ECO:0000313" key="1">
    <source>
        <dbReference type="EMBL" id="GAL64197.1"/>
    </source>
</evidence>
<reference evidence="1 2" key="1">
    <citation type="journal article" date="2014" name="Genome Announc.">
        <title>Draft Genome Sequences of Marine Flavobacterium Algibacter lectus Strains SS8 and NR4.</title>
        <authorList>
            <person name="Takatani N."/>
            <person name="Nakanishi M."/>
            <person name="Meirelles P."/>
            <person name="Mino S."/>
            <person name="Suda W."/>
            <person name="Oshima K."/>
            <person name="Hattori M."/>
            <person name="Ohkuma M."/>
            <person name="Hosokawa M."/>
            <person name="Miyashita K."/>
            <person name="Thompson F.L."/>
            <person name="Niwa A."/>
            <person name="Sawabe T."/>
            <person name="Sawabe T."/>
        </authorList>
    </citation>
    <scope>NUCLEOTIDE SEQUENCE [LARGE SCALE GENOMIC DNA]</scope>
    <source>
        <strain evidence="1 2">JCM 19300</strain>
    </source>
</reference>
<organism evidence="1 2">
    <name type="scientific">Algibacter lectus</name>
    <dbReference type="NCBI Taxonomy" id="221126"/>
    <lineage>
        <taxon>Bacteria</taxon>
        <taxon>Pseudomonadati</taxon>
        <taxon>Bacteroidota</taxon>
        <taxon>Flavobacteriia</taxon>
        <taxon>Flavobacteriales</taxon>
        <taxon>Flavobacteriaceae</taxon>
        <taxon>Algibacter</taxon>
    </lineage>
</organism>
<accession>A0A090W9J7</accession>
<comment type="caution">
    <text evidence="1">The sequence shown here is derived from an EMBL/GenBank/DDBJ whole genome shotgun (WGS) entry which is preliminary data.</text>
</comment>
<dbReference type="EMBL" id="BBNQ01000016">
    <property type="protein sequence ID" value="GAL64197.1"/>
    <property type="molecule type" value="Genomic_DNA"/>
</dbReference>
<proteinExistence type="predicted"/>
<name>A0A090W9J7_9FLAO</name>
<sequence length="67" mass="7041">MGLANTLSKLNIYVNGTNLALFSSFKLGDPEVNNFTAGSGTGSVSQGFASGQYPYARSITMGLKVEF</sequence>
<dbReference type="Proteomes" id="UP000029644">
    <property type="component" value="Unassembled WGS sequence"/>
</dbReference>